<dbReference type="PANTHER" id="PTHR48041">
    <property type="entry name" value="ABC TRANSPORTER G FAMILY MEMBER 28"/>
    <property type="match status" value="1"/>
</dbReference>
<dbReference type="SUPFAM" id="SSF52540">
    <property type="entry name" value="P-loop containing nucleoside triphosphate hydrolases"/>
    <property type="match status" value="1"/>
</dbReference>
<keyword evidence="11" id="KW-0378">Hydrolase</keyword>
<evidence type="ECO:0000313" key="11">
    <source>
        <dbReference type="EMBL" id="EIE20500.1"/>
    </source>
</evidence>
<evidence type="ECO:0000256" key="9">
    <source>
        <dbReference type="SAM" id="Phobius"/>
    </source>
</evidence>
<dbReference type="InterPro" id="IPR013525">
    <property type="entry name" value="ABC2_TM"/>
</dbReference>
<name>I0YQ31_COCSC</name>
<dbReference type="GeneID" id="17038476"/>
<dbReference type="eggNOG" id="KOG0061">
    <property type="taxonomic scope" value="Eukaryota"/>
</dbReference>
<evidence type="ECO:0000256" key="4">
    <source>
        <dbReference type="ARBA" id="ARBA00022741"/>
    </source>
</evidence>
<evidence type="ECO:0000259" key="10">
    <source>
        <dbReference type="PROSITE" id="PS50893"/>
    </source>
</evidence>
<evidence type="ECO:0000256" key="1">
    <source>
        <dbReference type="ARBA" id="ARBA00004141"/>
    </source>
</evidence>
<feature type="domain" description="ABC transporter" evidence="10">
    <location>
        <begin position="30"/>
        <end position="278"/>
    </location>
</feature>
<keyword evidence="7 9" id="KW-0472">Membrane</keyword>
<dbReference type="EMBL" id="AGSI01000015">
    <property type="protein sequence ID" value="EIE20500.1"/>
    <property type="molecule type" value="Genomic_DNA"/>
</dbReference>
<sequence>MRQVTPMSPPRTPREPNTPSLAVNRYPCEIRFQNLGFHVPNSGDGGLAILNDVTGVCAAKRMVAVMGPSGAGKSTLLKILACNVSGGEQQGHILVNGSPVHPKVFKNQSAVVWQSDVLLASATVKEALMTSALLKLPQSLSRAKKEERVEQILEELELQGVKDHMIGEDVDGAVSGISGGERRRVSVGIGLVTDARAIFLDEPTTGLDSDSAEQLISLLSHLATHKHRTIVLTIHQPSSDICERFDDLILLSSGRMLYCGPWPEADQYFANAGFERPGYRSTAEHILTLCKDKEYAVPFLAGQYAKSLIEQHLTRLDSQASMGALGLGLKRGGSVGRLSRHNSITGGERSITGGEKPLARGGSLVIDLEAQAVSVVSPRSGSAPTNMTAVIARHMVAGALQSVPSNGLLPDDLPSTSHEHVALEEVATSQWYQVHVLSVRFLRSWYRCPTNLAIQAGQYIFFALLIGATYWRLSKDLPAASFDRLASLWFVASCMVLQPGNNACTIMYSQKPLLRREISNGLYHYSSFFIAKSLTSLPFQLAFACIFTGSVYFLVGYQISLVKFFLFFALNFELLLISETLGILCAGLARNELVGMIILATFYVPLLMFTGFIQTKTPAYLAWIKKLSYVAYGYSGLVKNEFEGLSIHTAQGMAVPDASGLIPANIENGLSIGTDALIMLGILIGMRFVAYIQMTLAIKFHKL</sequence>
<feature type="transmembrane region" description="Helical" evidence="9">
    <location>
        <begin position="593"/>
        <end position="613"/>
    </location>
</feature>
<dbReference type="InterPro" id="IPR050352">
    <property type="entry name" value="ABCG_transporters"/>
</dbReference>
<evidence type="ECO:0000256" key="2">
    <source>
        <dbReference type="ARBA" id="ARBA00022448"/>
    </source>
</evidence>
<evidence type="ECO:0000256" key="6">
    <source>
        <dbReference type="ARBA" id="ARBA00022989"/>
    </source>
</evidence>
<feature type="transmembrane region" description="Helical" evidence="9">
    <location>
        <begin position="452"/>
        <end position="473"/>
    </location>
</feature>
<feature type="transmembrane region" description="Helical" evidence="9">
    <location>
        <begin position="561"/>
        <end position="586"/>
    </location>
</feature>
<dbReference type="Gene3D" id="3.40.50.300">
    <property type="entry name" value="P-loop containing nucleotide triphosphate hydrolases"/>
    <property type="match status" value="1"/>
</dbReference>
<dbReference type="Proteomes" id="UP000007264">
    <property type="component" value="Unassembled WGS sequence"/>
</dbReference>
<evidence type="ECO:0000256" key="7">
    <source>
        <dbReference type="ARBA" id="ARBA00023136"/>
    </source>
</evidence>
<proteinExistence type="predicted"/>
<gene>
    <name evidence="11" type="ORF">COCSUDRAFT_48534</name>
</gene>
<dbReference type="RefSeq" id="XP_005645044.1">
    <property type="nucleotide sequence ID" value="XM_005644987.1"/>
</dbReference>
<dbReference type="Pfam" id="PF01061">
    <property type="entry name" value="ABC2_membrane"/>
    <property type="match status" value="1"/>
</dbReference>
<dbReference type="InterPro" id="IPR003439">
    <property type="entry name" value="ABC_transporter-like_ATP-bd"/>
</dbReference>
<dbReference type="InterPro" id="IPR003593">
    <property type="entry name" value="AAA+_ATPase"/>
</dbReference>
<organism evidence="11 12">
    <name type="scientific">Coccomyxa subellipsoidea (strain C-169)</name>
    <name type="common">Green microalga</name>
    <dbReference type="NCBI Taxonomy" id="574566"/>
    <lineage>
        <taxon>Eukaryota</taxon>
        <taxon>Viridiplantae</taxon>
        <taxon>Chlorophyta</taxon>
        <taxon>core chlorophytes</taxon>
        <taxon>Trebouxiophyceae</taxon>
        <taxon>Trebouxiophyceae incertae sedis</taxon>
        <taxon>Coccomyxaceae</taxon>
        <taxon>Coccomyxa</taxon>
        <taxon>Coccomyxa subellipsoidea</taxon>
    </lineage>
</organism>
<dbReference type="GO" id="GO:0016020">
    <property type="term" value="C:membrane"/>
    <property type="evidence" value="ECO:0007669"/>
    <property type="project" value="UniProtKB-SubCell"/>
</dbReference>
<dbReference type="PROSITE" id="PS00211">
    <property type="entry name" value="ABC_TRANSPORTER_1"/>
    <property type="match status" value="1"/>
</dbReference>
<feature type="transmembrane region" description="Helical" evidence="9">
    <location>
        <begin position="529"/>
        <end position="555"/>
    </location>
</feature>
<keyword evidence="2" id="KW-0813">Transport</keyword>
<accession>I0YQ31</accession>
<keyword evidence="4" id="KW-0547">Nucleotide-binding</keyword>
<keyword evidence="6 9" id="KW-1133">Transmembrane helix</keyword>
<keyword evidence="12" id="KW-1185">Reference proteome</keyword>
<evidence type="ECO:0000256" key="5">
    <source>
        <dbReference type="ARBA" id="ARBA00022840"/>
    </source>
</evidence>
<evidence type="ECO:0000256" key="3">
    <source>
        <dbReference type="ARBA" id="ARBA00022692"/>
    </source>
</evidence>
<evidence type="ECO:0000313" key="12">
    <source>
        <dbReference type="Proteomes" id="UP000007264"/>
    </source>
</evidence>
<comment type="subcellular location">
    <subcellularLocation>
        <location evidence="1">Membrane</location>
        <topology evidence="1">Multi-pass membrane protein</topology>
    </subcellularLocation>
</comment>
<keyword evidence="5" id="KW-0067">ATP-binding</keyword>
<dbReference type="GO" id="GO:0140359">
    <property type="term" value="F:ABC-type transporter activity"/>
    <property type="evidence" value="ECO:0007669"/>
    <property type="project" value="InterPro"/>
</dbReference>
<dbReference type="Pfam" id="PF00005">
    <property type="entry name" value="ABC_tran"/>
    <property type="match status" value="1"/>
</dbReference>
<dbReference type="KEGG" id="csl:COCSUDRAFT_48534"/>
<dbReference type="OrthoDB" id="66620at2759"/>
<feature type="transmembrane region" description="Helical" evidence="9">
    <location>
        <begin position="676"/>
        <end position="698"/>
    </location>
</feature>
<feature type="region of interest" description="Disordered" evidence="8">
    <location>
        <begin position="1"/>
        <end position="21"/>
    </location>
</feature>
<comment type="caution">
    <text evidence="11">The sequence shown here is derived from an EMBL/GenBank/DDBJ whole genome shotgun (WGS) entry which is preliminary data.</text>
</comment>
<dbReference type="PANTHER" id="PTHR48041:SF139">
    <property type="entry name" value="PROTEIN SCARLET"/>
    <property type="match status" value="1"/>
</dbReference>
<dbReference type="PROSITE" id="PS50893">
    <property type="entry name" value="ABC_TRANSPORTER_2"/>
    <property type="match status" value="1"/>
</dbReference>
<dbReference type="GO" id="GO:0016887">
    <property type="term" value="F:ATP hydrolysis activity"/>
    <property type="evidence" value="ECO:0007669"/>
    <property type="project" value="InterPro"/>
</dbReference>
<dbReference type="SMART" id="SM00382">
    <property type="entry name" value="AAA"/>
    <property type="match status" value="1"/>
</dbReference>
<dbReference type="InterPro" id="IPR027417">
    <property type="entry name" value="P-loop_NTPase"/>
</dbReference>
<dbReference type="GO" id="GO:0005524">
    <property type="term" value="F:ATP binding"/>
    <property type="evidence" value="ECO:0007669"/>
    <property type="project" value="UniProtKB-KW"/>
</dbReference>
<protein>
    <submittedName>
        <fullName evidence="11">P-loop containing nucleoside triphosphate hydrolase protein</fullName>
    </submittedName>
</protein>
<dbReference type="AlphaFoldDB" id="I0YQ31"/>
<keyword evidence="3 9" id="KW-0812">Transmembrane</keyword>
<dbReference type="InterPro" id="IPR017871">
    <property type="entry name" value="ABC_transporter-like_CS"/>
</dbReference>
<evidence type="ECO:0000256" key="8">
    <source>
        <dbReference type="SAM" id="MobiDB-lite"/>
    </source>
</evidence>
<reference evidence="11 12" key="1">
    <citation type="journal article" date="2012" name="Genome Biol.">
        <title>The genome of the polar eukaryotic microalga coccomyxa subellipsoidea reveals traits of cold adaptation.</title>
        <authorList>
            <person name="Blanc G."/>
            <person name="Agarkova I."/>
            <person name="Grimwood J."/>
            <person name="Kuo A."/>
            <person name="Brueggeman A."/>
            <person name="Dunigan D."/>
            <person name="Gurnon J."/>
            <person name="Ladunga I."/>
            <person name="Lindquist E."/>
            <person name="Lucas S."/>
            <person name="Pangilinan J."/>
            <person name="Proschold T."/>
            <person name="Salamov A."/>
            <person name="Schmutz J."/>
            <person name="Weeks D."/>
            <person name="Yamada T."/>
            <person name="Claverie J.M."/>
            <person name="Grigoriev I."/>
            <person name="Van Etten J."/>
            <person name="Lomsadze A."/>
            <person name="Borodovsky M."/>
        </authorList>
    </citation>
    <scope>NUCLEOTIDE SEQUENCE [LARGE SCALE GENOMIC DNA]</scope>
    <source>
        <strain evidence="11 12">C-169</strain>
    </source>
</reference>